<accession>A0A8J2YR40</accession>
<dbReference type="Proteomes" id="UP000646365">
    <property type="component" value="Unassembled WGS sequence"/>
</dbReference>
<name>A0A8J2YR40_9PROT</name>
<keyword evidence="1" id="KW-0732">Signal</keyword>
<keyword evidence="3" id="KW-1185">Reference proteome</keyword>
<dbReference type="InterPro" id="IPR010412">
    <property type="entry name" value="DUF1007"/>
</dbReference>
<gene>
    <name evidence="2" type="ORF">GCM10011611_13900</name>
</gene>
<organism evidence="2 3">
    <name type="scientific">Aliidongia dinghuensis</name>
    <dbReference type="NCBI Taxonomy" id="1867774"/>
    <lineage>
        <taxon>Bacteria</taxon>
        <taxon>Pseudomonadati</taxon>
        <taxon>Pseudomonadota</taxon>
        <taxon>Alphaproteobacteria</taxon>
        <taxon>Rhodospirillales</taxon>
        <taxon>Dongiaceae</taxon>
        <taxon>Aliidongia</taxon>
    </lineage>
</organism>
<proteinExistence type="predicted"/>
<feature type="chain" id="PRO_5035185480" description="DUF1007 family protein" evidence="1">
    <location>
        <begin position="26"/>
        <end position="203"/>
    </location>
</feature>
<dbReference type="RefSeq" id="WP_189043953.1">
    <property type="nucleotide sequence ID" value="NZ_BMJQ01000003.1"/>
</dbReference>
<evidence type="ECO:0000256" key="1">
    <source>
        <dbReference type="SAM" id="SignalP"/>
    </source>
</evidence>
<evidence type="ECO:0008006" key="4">
    <source>
        <dbReference type="Google" id="ProtNLM"/>
    </source>
</evidence>
<sequence length="203" mass="22124">MIALRRPVAPLLVLVGLGAPAAALAHPHIFIEEHVEVLFDHDTVTGVRMTWSFDELYSSMLRSDYTSTKKGPITAKDVQNLHDKAFTNLATVHYFTTMSLDGKPVEFGTPKDFTASFNADDKAIYSFVIPLTLPKAAPKNLLEIAVFDPEYYVDFELATDDPVKATGGAALKADCQPGTVRRDTQGWGQVDADIVSCTYQGGA</sequence>
<evidence type="ECO:0000313" key="3">
    <source>
        <dbReference type="Proteomes" id="UP000646365"/>
    </source>
</evidence>
<reference evidence="2" key="1">
    <citation type="journal article" date="2014" name="Int. J. Syst. Evol. Microbiol.">
        <title>Complete genome sequence of Corynebacterium casei LMG S-19264T (=DSM 44701T), isolated from a smear-ripened cheese.</title>
        <authorList>
            <consortium name="US DOE Joint Genome Institute (JGI-PGF)"/>
            <person name="Walter F."/>
            <person name="Albersmeier A."/>
            <person name="Kalinowski J."/>
            <person name="Ruckert C."/>
        </authorList>
    </citation>
    <scope>NUCLEOTIDE SEQUENCE</scope>
    <source>
        <strain evidence="2">CGMCC 1.15725</strain>
    </source>
</reference>
<feature type="signal peptide" evidence="1">
    <location>
        <begin position="1"/>
        <end position="25"/>
    </location>
</feature>
<evidence type="ECO:0000313" key="2">
    <source>
        <dbReference type="EMBL" id="GGF09625.1"/>
    </source>
</evidence>
<reference evidence="2" key="2">
    <citation type="submission" date="2020-09" db="EMBL/GenBank/DDBJ databases">
        <authorList>
            <person name="Sun Q."/>
            <person name="Zhou Y."/>
        </authorList>
    </citation>
    <scope>NUCLEOTIDE SEQUENCE</scope>
    <source>
        <strain evidence="2">CGMCC 1.15725</strain>
    </source>
</reference>
<protein>
    <recommendedName>
        <fullName evidence="4">DUF1007 family protein</fullName>
    </recommendedName>
</protein>
<dbReference type="EMBL" id="BMJQ01000003">
    <property type="protein sequence ID" value="GGF09625.1"/>
    <property type="molecule type" value="Genomic_DNA"/>
</dbReference>
<dbReference type="Pfam" id="PF06226">
    <property type="entry name" value="DUF1007"/>
    <property type="match status" value="1"/>
</dbReference>
<dbReference type="AlphaFoldDB" id="A0A8J2YR40"/>
<comment type="caution">
    <text evidence="2">The sequence shown here is derived from an EMBL/GenBank/DDBJ whole genome shotgun (WGS) entry which is preliminary data.</text>
</comment>